<keyword evidence="1" id="KW-1133">Transmembrane helix</keyword>
<feature type="transmembrane region" description="Helical" evidence="1">
    <location>
        <begin position="35"/>
        <end position="56"/>
    </location>
</feature>
<reference evidence="2" key="1">
    <citation type="journal article" date="2023" name="bioRxiv">
        <title>Improved chromosome-level genome assembly for marigold (Tagetes erecta).</title>
        <authorList>
            <person name="Jiang F."/>
            <person name="Yuan L."/>
            <person name="Wang S."/>
            <person name="Wang H."/>
            <person name="Xu D."/>
            <person name="Wang A."/>
            <person name="Fan W."/>
        </authorList>
    </citation>
    <scope>NUCLEOTIDE SEQUENCE</scope>
    <source>
        <strain evidence="2">WSJ</strain>
        <tissue evidence="2">Leaf</tissue>
    </source>
</reference>
<dbReference type="AlphaFoldDB" id="A0AAD8L7F1"/>
<evidence type="ECO:0000256" key="1">
    <source>
        <dbReference type="SAM" id="Phobius"/>
    </source>
</evidence>
<keyword evidence="1" id="KW-0472">Membrane</keyword>
<proteinExistence type="predicted"/>
<comment type="caution">
    <text evidence="2">The sequence shown here is derived from an EMBL/GenBank/DDBJ whole genome shotgun (WGS) entry which is preliminary data.</text>
</comment>
<name>A0AAD8L7F1_TARER</name>
<keyword evidence="3" id="KW-1185">Reference proteome</keyword>
<evidence type="ECO:0000313" key="2">
    <source>
        <dbReference type="EMBL" id="KAK1432580.1"/>
    </source>
</evidence>
<dbReference type="Proteomes" id="UP001229421">
    <property type="component" value="Unassembled WGS sequence"/>
</dbReference>
<evidence type="ECO:0000313" key="3">
    <source>
        <dbReference type="Proteomes" id="UP001229421"/>
    </source>
</evidence>
<gene>
    <name evidence="2" type="ORF">QVD17_09477</name>
</gene>
<sequence>MLDDVLMWLHCNGCLIMLTLYLHDADLESQLANDIMLCASIFFLFICLEFVTDIEWGKCIELVRTFVLVMFSLVVQQFNFLF</sequence>
<keyword evidence="1" id="KW-0812">Transmembrane</keyword>
<protein>
    <submittedName>
        <fullName evidence="2">Uncharacterized protein</fullName>
    </submittedName>
</protein>
<accession>A0AAD8L7F1</accession>
<organism evidence="2 3">
    <name type="scientific">Tagetes erecta</name>
    <name type="common">African marigold</name>
    <dbReference type="NCBI Taxonomy" id="13708"/>
    <lineage>
        <taxon>Eukaryota</taxon>
        <taxon>Viridiplantae</taxon>
        <taxon>Streptophyta</taxon>
        <taxon>Embryophyta</taxon>
        <taxon>Tracheophyta</taxon>
        <taxon>Spermatophyta</taxon>
        <taxon>Magnoliopsida</taxon>
        <taxon>eudicotyledons</taxon>
        <taxon>Gunneridae</taxon>
        <taxon>Pentapetalae</taxon>
        <taxon>asterids</taxon>
        <taxon>campanulids</taxon>
        <taxon>Asterales</taxon>
        <taxon>Asteraceae</taxon>
        <taxon>Asteroideae</taxon>
        <taxon>Heliantheae alliance</taxon>
        <taxon>Tageteae</taxon>
        <taxon>Tagetes</taxon>
    </lineage>
</organism>
<feature type="transmembrane region" description="Helical" evidence="1">
    <location>
        <begin position="62"/>
        <end position="81"/>
    </location>
</feature>
<dbReference type="EMBL" id="JAUHHV010000002">
    <property type="protein sequence ID" value="KAK1432580.1"/>
    <property type="molecule type" value="Genomic_DNA"/>
</dbReference>
<feature type="transmembrane region" description="Helical" evidence="1">
    <location>
        <begin position="6"/>
        <end position="23"/>
    </location>
</feature>